<evidence type="ECO:0008006" key="4">
    <source>
        <dbReference type="Google" id="ProtNLM"/>
    </source>
</evidence>
<feature type="signal peptide" evidence="1">
    <location>
        <begin position="1"/>
        <end position="22"/>
    </location>
</feature>
<feature type="chain" id="PRO_5001729846" description="VWFA domain-containing protein" evidence="1">
    <location>
        <begin position="23"/>
        <end position="395"/>
    </location>
</feature>
<name>A0A078B6X9_STYLE</name>
<dbReference type="SUPFAM" id="SSF57184">
    <property type="entry name" value="Growth factor receptor domain"/>
    <property type="match status" value="1"/>
</dbReference>
<evidence type="ECO:0000313" key="2">
    <source>
        <dbReference type="EMBL" id="CDW89057.1"/>
    </source>
</evidence>
<dbReference type="InParanoid" id="A0A078B6X9"/>
<proteinExistence type="predicted"/>
<dbReference type="Proteomes" id="UP000039865">
    <property type="component" value="Unassembled WGS sequence"/>
</dbReference>
<dbReference type="EMBL" id="CCKQ01017181">
    <property type="protein sequence ID" value="CDW89057.1"/>
    <property type="molecule type" value="Genomic_DNA"/>
</dbReference>
<reference evidence="2 3" key="1">
    <citation type="submission" date="2014-06" db="EMBL/GenBank/DDBJ databases">
        <authorList>
            <person name="Swart Estienne"/>
        </authorList>
    </citation>
    <scope>NUCLEOTIDE SEQUENCE [LARGE SCALE GENOMIC DNA]</scope>
    <source>
        <strain evidence="2 3">130c</strain>
    </source>
</reference>
<sequence>MIVLASVRYIFIVYLKGAVIIADPVTQKTDVTLYHKYNMALTMGGRMHSCRHLNETIPNLKGLLVHRMWQLNELVIIFGSGLLMHHQMQSIAEIANKAIQQQNGVFMTIAKISENGQVLNLYACHDGYISSSNLKTCSQTCQIGYYGNPQYNLRSGVYYAFCYQCSSSCFECSDLQLCKSCMKGYYLRLNNREQSVGTCLQKSLESYEDTIYVGSVGRLNSRDSSLIDGTINNYFNSIQDAIKKAYELGAPYQSAQITILLLDGSHAMITINYKLRDTFHFLVGAGLTIKNLIFDAIDSSLDLETDINQSIFCAQNPSQQCCYIDSNGNLAGQPSSELCFAAEGTNFINFDMNSQTMITSPPTLVLEPKAFNITLLFAICRIVIIQKIWALQALD</sequence>
<gene>
    <name evidence="2" type="primary">Contig3230.g3466</name>
    <name evidence="2" type="ORF">STYLEM_18186</name>
</gene>
<dbReference type="Gene3D" id="2.10.220.10">
    <property type="entry name" value="Hormone Receptor, Insulin-like Growth Factor Receptor 1, Chain A, domain 2"/>
    <property type="match status" value="1"/>
</dbReference>
<organism evidence="2 3">
    <name type="scientific">Stylonychia lemnae</name>
    <name type="common">Ciliate</name>
    <dbReference type="NCBI Taxonomy" id="5949"/>
    <lineage>
        <taxon>Eukaryota</taxon>
        <taxon>Sar</taxon>
        <taxon>Alveolata</taxon>
        <taxon>Ciliophora</taxon>
        <taxon>Intramacronucleata</taxon>
        <taxon>Spirotrichea</taxon>
        <taxon>Stichotrichia</taxon>
        <taxon>Sporadotrichida</taxon>
        <taxon>Oxytrichidae</taxon>
        <taxon>Stylonychinae</taxon>
        <taxon>Stylonychia</taxon>
    </lineage>
</organism>
<keyword evidence="1" id="KW-0732">Signal</keyword>
<evidence type="ECO:0000256" key="1">
    <source>
        <dbReference type="SAM" id="SignalP"/>
    </source>
</evidence>
<dbReference type="AlphaFoldDB" id="A0A078B6X9"/>
<dbReference type="OrthoDB" id="10251639at2759"/>
<dbReference type="InterPro" id="IPR009030">
    <property type="entry name" value="Growth_fac_rcpt_cys_sf"/>
</dbReference>
<keyword evidence="3" id="KW-1185">Reference proteome</keyword>
<protein>
    <recommendedName>
        <fullName evidence="4">VWFA domain-containing protein</fullName>
    </recommendedName>
</protein>
<accession>A0A078B6X9</accession>
<evidence type="ECO:0000313" key="3">
    <source>
        <dbReference type="Proteomes" id="UP000039865"/>
    </source>
</evidence>